<dbReference type="PANTHER" id="PTHR43112:SF3">
    <property type="entry name" value="FERREDOXIN-2, CHLOROPLASTIC"/>
    <property type="match status" value="1"/>
</dbReference>
<dbReference type="RefSeq" id="WP_235028717.1">
    <property type="nucleotide sequence ID" value="NZ_FCON02000170.1"/>
</dbReference>
<dbReference type="InterPro" id="IPR001041">
    <property type="entry name" value="2Fe-2S_ferredoxin-type"/>
</dbReference>
<dbReference type="Gene3D" id="3.10.20.30">
    <property type="match status" value="1"/>
</dbReference>
<keyword evidence="2" id="KW-0813">Transport</keyword>
<dbReference type="AlphaFoldDB" id="A0A158KUS1"/>
<comment type="caution">
    <text evidence="11">The sequence shown here is derived from an EMBL/GenBank/DDBJ whole genome shotgun (WGS) entry which is preliminary data.</text>
</comment>
<evidence type="ECO:0000256" key="8">
    <source>
        <dbReference type="ARBA" id="ARBA00034078"/>
    </source>
</evidence>
<dbReference type="PROSITE" id="PS51085">
    <property type="entry name" value="2FE2S_FER_2"/>
    <property type="match status" value="1"/>
</dbReference>
<sequence>MSQRCFRLRIEPLGRTIDVDDDASLVEAALRAGIRLPTSCRNGTCRACLCRLVEGEVRYRIEWPGLTAEEKREGWVLPCVALPASDVAIDQPEASEESAIPRRPPSRGF</sequence>
<keyword evidence="4" id="KW-0479">Metal-binding</keyword>
<dbReference type="Proteomes" id="UP000054770">
    <property type="component" value="Unassembled WGS sequence"/>
</dbReference>
<dbReference type="CDD" id="cd00207">
    <property type="entry name" value="fer2"/>
    <property type="match status" value="1"/>
</dbReference>
<evidence type="ECO:0000256" key="5">
    <source>
        <dbReference type="ARBA" id="ARBA00022982"/>
    </source>
</evidence>
<protein>
    <submittedName>
        <fullName evidence="11">(2Fe-2S)-binding protein</fullName>
    </submittedName>
</protein>
<dbReference type="GO" id="GO:0051537">
    <property type="term" value="F:2 iron, 2 sulfur cluster binding"/>
    <property type="evidence" value="ECO:0007669"/>
    <property type="project" value="UniProtKB-KW"/>
</dbReference>
<dbReference type="SUPFAM" id="SSF54292">
    <property type="entry name" value="2Fe-2S ferredoxin-like"/>
    <property type="match status" value="1"/>
</dbReference>
<dbReference type="Pfam" id="PF00111">
    <property type="entry name" value="Fer2"/>
    <property type="match status" value="1"/>
</dbReference>
<evidence type="ECO:0000256" key="2">
    <source>
        <dbReference type="ARBA" id="ARBA00022448"/>
    </source>
</evidence>
<organism evidence="11 12">
    <name type="scientific">Caballeronia choica</name>
    <dbReference type="NCBI Taxonomy" id="326476"/>
    <lineage>
        <taxon>Bacteria</taxon>
        <taxon>Pseudomonadati</taxon>
        <taxon>Pseudomonadota</taxon>
        <taxon>Betaproteobacteria</taxon>
        <taxon>Burkholderiales</taxon>
        <taxon>Burkholderiaceae</taxon>
        <taxon>Caballeronia</taxon>
    </lineage>
</organism>
<feature type="region of interest" description="Disordered" evidence="9">
    <location>
        <begin position="88"/>
        <end position="109"/>
    </location>
</feature>
<evidence type="ECO:0000256" key="4">
    <source>
        <dbReference type="ARBA" id="ARBA00022723"/>
    </source>
</evidence>
<evidence type="ECO:0000256" key="7">
    <source>
        <dbReference type="ARBA" id="ARBA00023014"/>
    </source>
</evidence>
<gene>
    <name evidence="11" type="ORF">AWB68_07457</name>
</gene>
<reference evidence="11" key="1">
    <citation type="submission" date="2016-01" db="EMBL/GenBank/DDBJ databases">
        <authorList>
            <person name="Peeters C."/>
        </authorList>
    </citation>
    <scope>NUCLEOTIDE SEQUENCE [LARGE SCALE GENOMIC DNA]</scope>
    <source>
        <strain evidence="11">LMG 22940</strain>
    </source>
</reference>
<comment type="cofactor">
    <cofactor evidence="8">
        <name>[2Fe-2S] cluster</name>
        <dbReference type="ChEBI" id="CHEBI:190135"/>
    </cofactor>
</comment>
<keyword evidence="3" id="KW-0001">2Fe-2S</keyword>
<accession>A0A158KUS1</accession>
<evidence type="ECO:0000256" key="6">
    <source>
        <dbReference type="ARBA" id="ARBA00023004"/>
    </source>
</evidence>
<dbReference type="InterPro" id="IPR012675">
    <property type="entry name" value="Beta-grasp_dom_sf"/>
</dbReference>
<evidence type="ECO:0000259" key="10">
    <source>
        <dbReference type="PROSITE" id="PS51085"/>
    </source>
</evidence>
<keyword evidence="7" id="KW-0411">Iron-sulfur</keyword>
<evidence type="ECO:0000313" key="11">
    <source>
        <dbReference type="EMBL" id="SAL84824.1"/>
    </source>
</evidence>
<keyword evidence="6" id="KW-0408">Iron</keyword>
<evidence type="ECO:0000256" key="1">
    <source>
        <dbReference type="ARBA" id="ARBA00007874"/>
    </source>
</evidence>
<feature type="domain" description="2Fe-2S ferredoxin-type" evidence="10">
    <location>
        <begin position="6"/>
        <end position="95"/>
    </location>
</feature>
<dbReference type="EMBL" id="FCON02000170">
    <property type="protein sequence ID" value="SAL84824.1"/>
    <property type="molecule type" value="Genomic_DNA"/>
</dbReference>
<dbReference type="PANTHER" id="PTHR43112">
    <property type="entry name" value="FERREDOXIN"/>
    <property type="match status" value="1"/>
</dbReference>
<dbReference type="InterPro" id="IPR036010">
    <property type="entry name" value="2Fe-2S_ferredoxin-like_sf"/>
</dbReference>
<evidence type="ECO:0000256" key="3">
    <source>
        <dbReference type="ARBA" id="ARBA00022714"/>
    </source>
</evidence>
<keyword evidence="12" id="KW-1185">Reference proteome</keyword>
<proteinExistence type="inferred from homology"/>
<comment type="similarity">
    <text evidence="1">Belongs to the 2Fe2S plant-type ferredoxin family.</text>
</comment>
<name>A0A158KUS1_9BURK</name>
<dbReference type="GO" id="GO:0046872">
    <property type="term" value="F:metal ion binding"/>
    <property type="evidence" value="ECO:0007669"/>
    <property type="project" value="UniProtKB-KW"/>
</dbReference>
<keyword evidence="5" id="KW-0249">Electron transport</keyword>
<evidence type="ECO:0000256" key="9">
    <source>
        <dbReference type="SAM" id="MobiDB-lite"/>
    </source>
</evidence>
<evidence type="ECO:0000313" key="12">
    <source>
        <dbReference type="Proteomes" id="UP000054770"/>
    </source>
</evidence>